<sequence>MMAFRGQRPAQSEEMCDAAAAVVAARQGMEQPLTAVAEAFEELARGMEADGGELRLAPFGDTCALVSVLFSSLGIAFKFAESEYVTKVNDLIGASKEYATLNDILDKDVENDSVKKQGSHSRNLRRVRLGLGLIKALFEQFLATEYVSPFTHSFVRSSRAQICQLALLRWQQQQMLCAAINGGSSSVCC</sequence>
<dbReference type="EnsemblPlants" id="AET4Gv20090200.1">
    <property type="protein sequence ID" value="AET4Gv20090200.1"/>
    <property type="gene ID" value="AET4Gv20090200"/>
</dbReference>
<dbReference type="GO" id="GO:0016020">
    <property type="term" value="C:membrane"/>
    <property type="evidence" value="ECO:0007669"/>
    <property type="project" value="TreeGrafter"/>
</dbReference>
<reference evidence="2" key="4">
    <citation type="submission" date="2019-03" db="UniProtKB">
        <authorList>
            <consortium name="EnsemblPlants"/>
        </authorList>
    </citation>
    <scope>IDENTIFICATION</scope>
</reference>
<evidence type="ECO:0000313" key="2">
    <source>
        <dbReference type="EnsemblPlants" id="AET4Gv20090200.5"/>
    </source>
</evidence>
<dbReference type="Gene3D" id="1.10.3520.10">
    <property type="entry name" value="Glycolipid transfer protein"/>
    <property type="match status" value="1"/>
</dbReference>
<dbReference type="Gramene" id="AET4Gv20090200.1">
    <property type="protein sequence ID" value="AET4Gv20090200.1"/>
    <property type="gene ID" value="AET4Gv20090200"/>
</dbReference>
<keyword evidence="3" id="KW-1185">Reference proteome</keyword>
<dbReference type="InterPro" id="IPR036497">
    <property type="entry name" value="GLTP_sf"/>
</dbReference>
<dbReference type="InterPro" id="IPR014830">
    <property type="entry name" value="Glycolipid_transfer_prot_dom"/>
</dbReference>
<reference evidence="2" key="3">
    <citation type="journal article" date="2017" name="Nature">
        <title>Genome sequence of the progenitor of the wheat D genome Aegilops tauschii.</title>
        <authorList>
            <person name="Luo M.C."/>
            <person name="Gu Y.Q."/>
            <person name="Puiu D."/>
            <person name="Wang H."/>
            <person name="Twardziok S.O."/>
            <person name="Deal K.R."/>
            <person name="Huo N."/>
            <person name="Zhu T."/>
            <person name="Wang L."/>
            <person name="Wang Y."/>
            <person name="McGuire P.E."/>
            <person name="Liu S."/>
            <person name="Long H."/>
            <person name="Ramasamy R.K."/>
            <person name="Rodriguez J.C."/>
            <person name="Van S.L."/>
            <person name="Yuan L."/>
            <person name="Wang Z."/>
            <person name="Xia Z."/>
            <person name="Xiao L."/>
            <person name="Anderson O.D."/>
            <person name="Ouyang S."/>
            <person name="Liang Y."/>
            <person name="Zimin A.V."/>
            <person name="Pertea G."/>
            <person name="Qi P."/>
            <person name="Bennetzen J.L."/>
            <person name="Dai X."/>
            <person name="Dawson M.W."/>
            <person name="Muller H.G."/>
            <person name="Kugler K."/>
            <person name="Rivarola-Duarte L."/>
            <person name="Spannagl M."/>
            <person name="Mayer K.F.X."/>
            <person name="Lu F.H."/>
            <person name="Bevan M.W."/>
            <person name="Leroy P."/>
            <person name="Li P."/>
            <person name="You F.M."/>
            <person name="Sun Q."/>
            <person name="Liu Z."/>
            <person name="Lyons E."/>
            <person name="Wicker T."/>
            <person name="Salzberg S.L."/>
            <person name="Devos K.M."/>
            <person name="Dvorak J."/>
        </authorList>
    </citation>
    <scope>NUCLEOTIDE SEQUENCE [LARGE SCALE GENOMIC DNA]</scope>
    <source>
        <strain evidence="2">cv. AL8/78</strain>
    </source>
</reference>
<dbReference type="AlphaFoldDB" id="A0A453H6P5"/>
<evidence type="ECO:0000259" key="1">
    <source>
        <dbReference type="Pfam" id="PF08718"/>
    </source>
</evidence>
<dbReference type="GO" id="GO:1902388">
    <property type="term" value="F:ceramide 1-phosphate transfer activity"/>
    <property type="evidence" value="ECO:0007669"/>
    <property type="project" value="TreeGrafter"/>
</dbReference>
<accession>A0A453H6P5</accession>
<dbReference type="GO" id="GO:1902387">
    <property type="term" value="F:ceramide 1-phosphate binding"/>
    <property type="evidence" value="ECO:0007669"/>
    <property type="project" value="TreeGrafter"/>
</dbReference>
<reference evidence="3" key="1">
    <citation type="journal article" date="2014" name="Science">
        <title>Ancient hybridizations among the ancestral genomes of bread wheat.</title>
        <authorList>
            <consortium name="International Wheat Genome Sequencing Consortium,"/>
            <person name="Marcussen T."/>
            <person name="Sandve S.R."/>
            <person name="Heier L."/>
            <person name="Spannagl M."/>
            <person name="Pfeifer M."/>
            <person name="Jakobsen K.S."/>
            <person name="Wulff B.B."/>
            <person name="Steuernagel B."/>
            <person name="Mayer K.F."/>
            <person name="Olsen O.A."/>
        </authorList>
    </citation>
    <scope>NUCLEOTIDE SEQUENCE [LARGE SCALE GENOMIC DNA]</scope>
    <source>
        <strain evidence="3">cv. AL8/78</strain>
    </source>
</reference>
<dbReference type="PANTHER" id="PTHR10219:SF28">
    <property type="entry name" value="ACD11 HOMOLOG PROTEIN"/>
    <property type="match status" value="1"/>
</dbReference>
<dbReference type="Gramene" id="AET4Gv20090200.5">
    <property type="protein sequence ID" value="AET4Gv20090200.5"/>
    <property type="gene ID" value="AET4Gv20090200"/>
</dbReference>
<dbReference type="EnsemblPlants" id="AET4Gv20090200.5">
    <property type="protein sequence ID" value="AET4Gv20090200.5"/>
    <property type="gene ID" value="AET4Gv20090200"/>
</dbReference>
<evidence type="ECO:0000313" key="3">
    <source>
        <dbReference type="Proteomes" id="UP000015105"/>
    </source>
</evidence>
<dbReference type="Pfam" id="PF08718">
    <property type="entry name" value="GLTP"/>
    <property type="match status" value="1"/>
</dbReference>
<reference evidence="3" key="2">
    <citation type="journal article" date="2017" name="Nat. Plants">
        <title>The Aegilops tauschii genome reveals multiple impacts of transposons.</title>
        <authorList>
            <person name="Zhao G."/>
            <person name="Zou C."/>
            <person name="Li K."/>
            <person name="Wang K."/>
            <person name="Li T."/>
            <person name="Gao L."/>
            <person name="Zhang X."/>
            <person name="Wang H."/>
            <person name="Yang Z."/>
            <person name="Liu X."/>
            <person name="Jiang W."/>
            <person name="Mao L."/>
            <person name="Kong X."/>
            <person name="Jiao Y."/>
            <person name="Jia J."/>
        </authorList>
    </citation>
    <scope>NUCLEOTIDE SEQUENCE [LARGE SCALE GENOMIC DNA]</scope>
    <source>
        <strain evidence="3">cv. AL8/78</strain>
    </source>
</reference>
<dbReference type="SUPFAM" id="SSF110004">
    <property type="entry name" value="Glycolipid transfer protein, GLTP"/>
    <property type="match status" value="1"/>
</dbReference>
<feature type="domain" description="Glycolipid transfer protein" evidence="1">
    <location>
        <begin position="55"/>
        <end position="145"/>
    </location>
</feature>
<dbReference type="Proteomes" id="UP000015105">
    <property type="component" value="Chromosome 4D"/>
</dbReference>
<protein>
    <recommendedName>
        <fullName evidence="1">Glycolipid transfer protein domain-containing protein</fullName>
    </recommendedName>
</protein>
<name>A0A453H6P5_AEGTS</name>
<organism evidence="2 3">
    <name type="scientific">Aegilops tauschii subsp. strangulata</name>
    <name type="common">Goatgrass</name>
    <dbReference type="NCBI Taxonomy" id="200361"/>
    <lineage>
        <taxon>Eukaryota</taxon>
        <taxon>Viridiplantae</taxon>
        <taxon>Streptophyta</taxon>
        <taxon>Embryophyta</taxon>
        <taxon>Tracheophyta</taxon>
        <taxon>Spermatophyta</taxon>
        <taxon>Magnoliopsida</taxon>
        <taxon>Liliopsida</taxon>
        <taxon>Poales</taxon>
        <taxon>Poaceae</taxon>
        <taxon>BOP clade</taxon>
        <taxon>Pooideae</taxon>
        <taxon>Triticodae</taxon>
        <taxon>Triticeae</taxon>
        <taxon>Triticinae</taxon>
        <taxon>Aegilops</taxon>
    </lineage>
</organism>
<dbReference type="PANTHER" id="PTHR10219">
    <property type="entry name" value="GLYCOLIPID TRANSFER PROTEIN-RELATED"/>
    <property type="match status" value="1"/>
</dbReference>
<dbReference type="GO" id="GO:0005829">
    <property type="term" value="C:cytosol"/>
    <property type="evidence" value="ECO:0007669"/>
    <property type="project" value="TreeGrafter"/>
</dbReference>
<proteinExistence type="predicted"/>
<reference evidence="2" key="5">
    <citation type="journal article" date="2021" name="G3 (Bethesda)">
        <title>Aegilops tauschii genome assembly Aet v5.0 features greater sequence contiguity and improved annotation.</title>
        <authorList>
            <person name="Wang L."/>
            <person name="Zhu T."/>
            <person name="Rodriguez J.C."/>
            <person name="Deal K.R."/>
            <person name="Dubcovsky J."/>
            <person name="McGuire P.E."/>
            <person name="Lux T."/>
            <person name="Spannagl M."/>
            <person name="Mayer K.F.X."/>
            <person name="Baldrich P."/>
            <person name="Meyers B.C."/>
            <person name="Huo N."/>
            <person name="Gu Y.Q."/>
            <person name="Zhou H."/>
            <person name="Devos K.M."/>
            <person name="Bennetzen J.L."/>
            <person name="Unver T."/>
            <person name="Budak H."/>
            <person name="Gulick P.J."/>
            <person name="Galiba G."/>
            <person name="Kalapos B."/>
            <person name="Nelson D.R."/>
            <person name="Li P."/>
            <person name="You F.M."/>
            <person name="Luo M.C."/>
            <person name="Dvorak J."/>
        </authorList>
    </citation>
    <scope>NUCLEOTIDE SEQUENCE [LARGE SCALE GENOMIC DNA]</scope>
    <source>
        <strain evidence="2">cv. AL8/78</strain>
    </source>
</reference>